<dbReference type="EMBL" id="JAGSPN010000002">
    <property type="protein sequence ID" value="MBR7781469.1"/>
    <property type="molecule type" value="Genomic_DNA"/>
</dbReference>
<dbReference type="AlphaFoldDB" id="A0A941DK30"/>
<evidence type="ECO:0000313" key="6">
    <source>
        <dbReference type="Proteomes" id="UP000680067"/>
    </source>
</evidence>
<dbReference type="Pfam" id="PF02545">
    <property type="entry name" value="Maf"/>
    <property type="match status" value="1"/>
</dbReference>
<feature type="site" description="Important for substrate specificity" evidence="4">
    <location>
        <position position="85"/>
    </location>
</feature>
<evidence type="ECO:0000256" key="4">
    <source>
        <dbReference type="HAMAP-Rule" id="MF_00528"/>
    </source>
</evidence>
<keyword evidence="2 4" id="KW-0378">Hydrolase</keyword>
<proteinExistence type="inferred from homology"/>
<feature type="site" description="Important for substrate specificity" evidence="4">
    <location>
        <position position="167"/>
    </location>
</feature>
<dbReference type="GO" id="GO:0047429">
    <property type="term" value="F:nucleoside triphosphate diphosphatase activity"/>
    <property type="evidence" value="ECO:0007669"/>
    <property type="project" value="UniProtKB-EC"/>
</dbReference>
<protein>
    <recommendedName>
        <fullName evidence="4">dTTP/UTP pyrophosphatase</fullName>
        <shortName evidence="4">dTTPase/UTPase</shortName>
        <ecNumber evidence="4">3.6.1.9</ecNumber>
    </recommendedName>
    <alternativeName>
        <fullName evidence="4">Nucleoside triphosphate pyrophosphatase</fullName>
    </alternativeName>
    <alternativeName>
        <fullName evidence="4">Nucleotide pyrophosphatase</fullName>
        <shortName evidence="4">Nucleotide PPase</shortName>
    </alternativeName>
</protein>
<evidence type="ECO:0000313" key="5">
    <source>
        <dbReference type="EMBL" id="MBR7781469.1"/>
    </source>
</evidence>
<comment type="similarity">
    <text evidence="4">Belongs to the Maf family. YhdE subfamily.</text>
</comment>
<comment type="caution">
    <text evidence="4">Lacks conserved residue(s) required for the propagation of feature annotation.</text>
</comment>
<reference evidence="5" key="1">
    <citation type="submission" date="2021-04" db="EMBL/GenBank/DDBJ databases">
        <title>novel species isolated from subtropical streams in China.</title>
        <authorList>
            <person name="Lu H."/>
        </authorList>
    </citation>
    <scope>NUCLEOTIDE SEQUENCE</scope>
    <source>
        <strain evidence="5">LFS511W</strain>
    </source>
</reference>
<evidence type="ECO:0000256" key="1">
    <source>
        <dbReference type="ARBA" id="ARBA00001968"/>
    </source>
</evidence>
<dbReference type="EC" id="3.6.1.9" evidence="4"/>
<evidence type="ECO:0000256" key="2">
    <source>
        <dbReference type="ARBA" id="ARBA00022801"/>
    </source>
</evidence>
<dbReference type="Proteomes" id="UP000680067">
    <property type="component" value="Unassembled WGS sequence"/>
</dbReference>
<gene>
    <name evidence="5" type="primary">maf</name>
    <name evidence="5" type="ORF">KDM89_04910</name>
</gene>
<comment type="subcellular location">
    <subcellularLocation>
        <location evidence="4">Cytoplasm</location>
    </subcellularLocation>
</comment>
<keyword evidence="4" id="KW-0963">Cytoplasm</keyword>
<dbReference type="GO" id="GO:0009117">
    <property type="term" value="P:nucleotide metabolic process"/>
    <property type="evidence" value="ECO:0007669"/>
    <property type="project" value="UniProtKB-KW"/>
</dbReference>
<dbReference type="PANTHER" id="PTHR43213:SF5">
    <property type="entry name" value="BIFUNCTIONAL DTTP_UTP PYROPHOSPHATASE_METHYLTRANSFERASE PROTEIN-RELATED"/>
    <property type="match status" value="1"/>
</dbReference>
<comment type="caution">
    <text evidence="5">The sequence shown here is derived from an EMBL/GenBank/DDBJ whole genome shotgun (WGS) entry which is preliminary data.</text>
</comment>
<evidence type="ECO:0000256" key="3">
    <source>
        <dbReference type="ARBA" id="ARBA00023080"/>
    </source>
</evidence>
<comment type="cofactor">
    <cofactor evidence="1 4">
        <name>a divalent metal cation</name>
        <dbReference type="ChEBI" id="CHEBI:60240"/>
    </cofactor>
</comment>
<comment type="function">
    <text evidence="4">Nucleoside triphosphate pyrophosphatase that hydrolyzes dTTP and UTP. May have a dual role in cell division arrest and in preventing the incorporation of modified nucleotides into cellular nucleic acids.</text>
</comment>
<organism evidence="5 6">
    <name type="scientific">Undibacterium luofuense</name>
    <dbReference type="NCBI Taxonomy" id="2828733"/>
    <lineage>
        <taxon>Bacteria</taxon>
        <taxon>Pseudomonadati</taxon>
        <taxon>Pseudomonadota</taxon>
        <taxon>Betaproteobacteria</taxon>
        <taxon>Burkholderiales</taxon>
        <taxon>Oxalobacteraceae</taxon>
        <taxon>Undibacterium</taxon>
    </lineage>
</organism>
<name>A0A941DK30_9BURK</name>
<dbReference type="GO" id="GO:0005737">
    <property type="term" value="C:cytoplasm"/>
    <property type="evidence" value="ECO:0007669"/>
    <property type="project" value="UniProtKB-SubCell"/>
</dbReference>
<dbReference type="PIRSF" id="PIRSF006305">
    <property type="entry name" value="Maf"/>
    <property type="match status" value="1"/>
</dbReference>
<accession>A0A941DK30</accession>
<comment type="catalytic activity">
    <reaction evidence="4">
        <text>UTP + H2O = UMP + diphosphate + H(+)</text>
        <dbReference type="Rhea" id="RHEA:29395"/>
        <dbReference type="ChEBI" id="CHEBI:15377"/>
        <dbReference type="ChEBI" id="CHEBI:15378"/>
        <dbReference type="ChEBI" id="CHEBI:33019"/>
        <dbReference type="ChEBI" id="CHEBI:46398"/>
        <dbReference type="ChEBI" id="CHEBI:57865"/>
        <dbReference type="EC" id="3.6.1.9"/>
    </reaction>
</comment>
<feature type="site" description="Important for substrate specificity" evidence="4">
    <location>
        <position position="14"/>
    </location>
</feature>
<dbReference type="RefSeq" id="WP_212686903.1">
    <property type="nucleotide sequence ID" value="NZ_JAGSPN010000002.1"/>
</dbReference>
<dbReference type="Gene3D" id="3.90.950.10">
    <property type="match status" value="1"/>
</dbReference>
<dbReference type="NCBIfam" id="TIGR00172">
    <property type="entry name" value="maf"/>
    <property type="match status" value="1"/>
</dbReference>
<feature type="active site" description="Proton acceptor" evidence="4">
    <location>
        <position position="84"/>
    </location>
</feature>
<dbReference type="HAMAP" id="MF_00528">
    <property type="entry name" value="Maf"/>
    <property type="match status" value="1"/>
</dbReference>
<dbReference type="InterPro" id="IPR003697">
    <property type="entry name" value="Maf-like"/>
</dbReference>
<dbReference type="SUPFAM" id="SSF52972">
    <property type="entry name" value="ITPase-like"/>
    <property type="match status" value="1"/>
</dbReference>
<comment type="catalytic activity">
    <reaction evidence="4">
        <text>dTTP + H2O = dTMP + diphosphate + H(+)</text>
        <dbReference type="Rhea" id="RHEA:28534"/>
        <dbReference type="ChEBI" id="CHEBI:15377"/>
        <dbReference type="ChEBI" id="CHEBI:15378"/>
        <dbReference type="ChEBI" id="CHEBI:33019"/>
        <dbReference type="ChEBI" id="CHEBI:37568"/>
        <dbReference type="ChEBI" id="CHEBI:63528"/>
        <dbReference type="EC" id="3.6.1.9"/>
    </reaction>
</comment>
<dbReference type="CDD" id="cd00555">
    <property type="entry name" value="Maf"/>
    <property type="match status" value="1"/>
</dbReference>
<keyword evidence="3 4" id="KW-0546">Nucleotide metabolism</keyword>
<dbReference type="InterPro" id="IPR029001">
    <property type="entry name" value="ITPase-like_fam"/>
</dbReference>
<sequence length="204" mass="22704">MKPPMIYLASKSPRRRELLTQAGISYELLLLRDKPPRGPDVTEIVEPGELPLHYVQRVTREKAEMAWKAMQWRKWDERPVLAADTTVVVDHHILGKPADRAEAEHMMRMLSGRSHQVLTSLALRTTNGVLAVTQSSEVTFAALSDADIAAYCASSEPYDKAGGYGIQGKAAQFIRHISGSYSGIMGLPIFETCQLLRDAGLQWE</sequence>
<keyword evidence="6" id="KW-1185">Reference proteome</keyword>
<dbReference type="PANTHER" id="PTHR43213">
    <property type="entry name" value="BIFUNCTIONAL DTTP/UTP PYROPHOSPHATASE/METHYLTRANSFERASE PROTEIN-RELATED"/>
    <property type="match status" value="1"/>
</dbReference>